<name>A0A453FZ75_AEGTS</name>
<reference evidence="3" key="2">
    <citation type="journal article" date="2017" name="Nat. Plants">
        <title>The Aegilops tauschii genome reveals multiple impacts of transposons.</title>
        <authorList>
            <person name="Zhao G."/>
            <person name="Zou C."/>
            <person name="Li K."/>
            <person name="Wang K."/>
            <person name="Li T."/>
            <person name="Gao L."/>
            <person name="Zhang X."/>
            <person name="Wang H."/>
            <person name="Yang Z."/>
            <person name="Liu X."/>
            <person name="Jiang W."/>
            <person name="Mao L."/>
            <person name="Kong X."/>
            <person name="Jiao Y."/>
            <person name="Jia J."/>
        </authorList>
    </citation>
    <scope>NUCLEOTIDE SEQUENCE [LARGE SCALE GENOMIC DNA]</scope>
    <source>
        <strain evidence="3">cv. AL8/78</strain>
    </source>
</reference>
<keyword evidence="3" id="KW-1185">Reference proteome</keyword>
<evidence type="ECO:0000313" key="2">
    <source>
        <dbReference type="EnsemblPlants" id="AET3Gv20831900.3"/>
    </source>
</evidence>
<reference evidence="2" key="4">
    <citation type="submission" date="2019-03" db="UniProtKB">
        <authorList>
            <consortium name="EnsemblPlants"/>
        </authorList>
    </citation>
    <scope>IDENTIFICATION</scope>
</reference>
<accession>A0A453FZ75</accession>
<reference evidence="3" key="1">
    <citation type="journal article" date="2014" name="Science">
        <title>Ancient hybridizations among the ancestral genomes of bread wheat.</title>
        <authorList>
            <consortium name="International Wheat Genome Sequencing Consortium,"/>
            <person name="Marcussen T."/>
            <person name="Sandve S.R."/>
            <person name="Heier L."/>
            <person name="Spannagl M."/>
            <person name="Pfeifer M."/>
            <person name="Jakobsen K.S."/>
            <person name="Wulff B.B."/>
            <person name="Steuernagel B."/>
            <person name="Mayer K.F."/>
            <person name="Olsen O.A."/>
        </authorList>
    </citation>
    <scope>NUCLEOTIDE SEQUENCE [LARGE SCALE GENOMIC DNA]</scope>
    <source>
        <strain evidence="3">cv. AL8/78</strain>
    </source>
</reference>
<sequence>MTQADMMNYMGDGAMMENGDAPGDQSSKTSIEHRHHCIVKNHESAERSRARNMYLPCCQNGLLLCNAIFAIVVTSLVTCTHSIFDNHTCLYCGA</sequence>
<evidence type="ECO:0000313" key="3">
    <source>
        <dbReference type="Proteomes" id="UP000015105"/>
    </source>
</evidence>
<reference evidence="2" key="3">
    <citation type="journal article" date="2017" name="Nature">
        <title>Genome sequence of the progenitor of the wheat D genome Aegilops tauschii.</title>
        <authorList>
            <person name="Luo M.C."/>
            <person name="Gu Y.Q."/>
            <person name="Puiu D."/>
            <person name="Wang H."/>
            <person name="Twardziok S.O."/>
            <person name="Deal K.R."/>
            <person name="Huo N."/>
            <person name="Zhu T."/>
            <person name="Wang L."/>
            <person name="Wang Y."/>
            <person name="McGuire P.E."/>
            <person name="Liu S."/>
            <person name="Long H."/>
            <person name="Ramasamy R.K."/>
            <person name="Rodriguez J.C."/>
            <person name="Van S.L."/>
            <person name="Yuan L."/>
            <person name="Wang Z."/>
            <person name="Xia Z."/>
            <person name="Xiao L."/>
            <person name="Anderson O.D."/>
            <person name="Ouyang S."/>
            <person name="Liang Y."/>
            <person name="Zimin A.V."/>
            <person name="Pertea G."/>
            <person name="Qi P."/>
            <person name="Bennetzen J.L."/>
            <person name="Dai X."/>
            <person name="Dawson M.W."/>
            <person name="Muller H.G."/>
            <person name="Kugler K."/>
            <person name="Rivarola-Duarte L."/>
            <person name="Spannagl M."/>
            <person name="Mayer K.F.X."/>
            <person name="Lu F.H."/>
            <person name="Bevan M.W."/>
            <person name="Leroy P."/>
            <person name="Li P."/>
            <person name="You F.M."/>
            <person name="Sun Q."/>
            <person name="Liu Z."/>
            <person name="Lyons E."/>
            <person name="Wicker T."/>
            <person name="Salzberg S.L."/>
            <person name="Devos K.M."/>
            <person name="Dvorak J."/>
        </authorList>
    </citation>
    <scope>NUCLEOTIDE SEQUENCE [LARGE SCALE GENOMIC DNA]</scope>
    <source>
        <strain evidence="2">cv. AL8/78</strain>
    </source>
</reference>
<reference evidence="2" key="5">
    <citation type="journal article" date="2021" name="G3 (Bethesda)">
        <title>Aegilops tauschii genome assembly Aet v5.0 features greater sequence contiguity and improved annotation.</title>
        <authorList>
            <person name="Wang L."/>
            <person name="Zhu T."/>
            <person name="Rodriguez J.C."/>
            <person name="Deal K.R."/>
            <person name="Dubcovsky J."/>
            <person name="McGuire P.E."/>
            <person name="Lux T."/>
            <person name="Spannagl M."/>
            <person name="Mayer K.F.X."/>
            <person name="Baldrich P."/>
            <person name="Meyers B.C."/>
            <person name="Huo N."/>
            <person name="Gu Y.Q."/>
            <person name="Zhou H."/>
            <person name="Devos K.M."/>
            <person name="Bennetzen J.L."/>
            <person name="Unver T."/>
            <person name="Budak H."/>
            <person name="Gulick P.J."/>
            <person name="Galiba G."/>
            <person name="Kalapos B."/>
            <person name="Nelson D.R."/>
            <person name="Li P."/>
            <person name="You F.M."/>
            <person name="Luo M.C."/>
            <person name="Dvorak J."/>
        </authorList>
    </citation>
    <scope>NUCLEOTIDE SEQUENCE [LARGE SCALE GENOMIC DNA]</scope>
    <source>
        <strain evidence="2">cv. AL8/78</strain>
    </source>
</reference>
<dbReference type="AlphaFoldDB" id="A0A453FZ75"/>
<dbReference type="Proteomes" id="UP000015105">
    <property type="component" value="Chromosome 3D"/>
</dbReference>
<feature type="transmembrane region" description="Helical" evidence="1">
    <location>
        <begin position="61"/>
        <end position="84"/>
    </location>
</feature>
<keyword evidence="1" id="KW-1133">Transmembrane helix</keyword>
<keyword evidence="1" id="KW-0472">Membrane</keyword>
<dbReference type="EnsemblPlants" id="AET3Gv20831900.3">
    <property type="protein sequence ID" value="AET3Gv20831900.3"/>
    <property type="gene ID" value="AET3Gv20831900"/>
</dbReference>
<dbReference type="Gramene" id="AET3Gv20831900.3">
    <property type="protein sequence ID" value="AET3Gv20831900.3"/>
    <property type="gene ID" value="AET3Gv20831900"/>
</dbReference>
<proteinExistence type="predicted"/>
<organism evidence="2 3">
    <name type="scientific">Aegilops tauschii subsp. strangulata</name>
    <name type="common">Goatgrass</name>
    <dbReference type="NCBI Taxonomy" id="200361"/>
    <lineage>
        <taxon>Eukaryota</taxon>
        <taxon>Viridiplantae</taxon>
        <taxon>Streptophyta</taxon>
        <taxon>Embryophyta</taxon>
        <taxon>Tracheophyta</taxon>
        <taxon>Spermatophyta</taxon>
        <taxon>Magnoliopsida</taxon>
        <taxon>Liliopsida</taxon>
        <taxon>Poales</taxon>
        <taxon>Poaceae</taxon>
        <taxon>BOP clade</taxon>
        <taxon>Pooideae</taxon>
        <taxon>Triticodae</taxon>
        <taxon>Triticeae</taxon>
        <taxon>Triticinae</taxon>
        <taxon>Aegilops</taxon>
    </lineage>
</organism>
<keyword evidence="1" id="KW-0812">Transmembrane</keyword>
<evidence type="ECO:0000256" key="1">
    <source>
        <dbReference type="SAM" id="Phobius"/>
    </source>
</evidence>
<protein>
    <submittedName>
        <fullName evidence="2">Uncharacterized protein</fullName>
    </submittedName>
</protein>